<feature type="region of interest" description="Disordered" evidence="1">
    <location>
        <begin position="197"/>
        <end position="283"/>
    </location>
</feature>
<evidence type="ECO:0000313" key="4">
    <source>
        <dbReference type="Proteomes" id="UP001213000"/>
    </source>
</evidence>
<dbReference type="AlphaFoldDB" id="A0AAD5VFC4"/>
<dbReference type="Proteomes" id="UP001213000">
    <property type="component" value="Unassembled WGS sequence"/>
</dbReference>
<dbReference type="EMBL" id="JANIEX010001590">
    <property type="protein sequence ID" value="KAJ3556324.1"/>
    <property type="molecule type" value="Genomic_DNA"/>
</dbReference>
<gene>
    <name evidence="3" type="ORF">NP233_g12005</name>
</gene>
<reference evidence="3" key="1">
    <citation type="submission" date="2022-07" db="EMBL/GenBank/DDBJ databases">
        <title>Genome Sequence of Leucocoprinus birnbaumii.</title>
        <authorList>
            <person name="Buettner E."/>
        </authorList>
    </citation>
    <scope>NUCLEOTIDE SEQUENCE</scope>
    <source>
        <strain evidence="3">VT141</strain>
    </source>
</reference>
<keyword evidence="2" id="KW-0812">Transmembrane</keyword>
<keyword evidence="2" id="KW-1133">Transmembrane helix</keyword>
<organism evidence="3 4">
    <name type="scientific">Leucocoprinus birnbaumii</name>
    <dbReference type="NCBI Taxonomy" id="56174"/>
    <lineage>
        <taxon>Eukaryota</taxon>
        <taxon>Fungi</taxon>
        <taxon>Dikarya</taxon>
        <taxon>Basidiomycota</taxon>
        <taxon>Agaricomycotina</taxon>
        <taxon>Agaricomycetes</taxon>
        <taxon>Agaricomycetidae</taxon>
        <taxon>Agaricales</taxon>
        <taxon>Agaricineae</taxon>
        <taxon>Agaricaceae</taxon>
        <taxon>Leucocoprinus</taxon>
    </lineage>
</organism>
<feature type="transmembrane region" description="Helical" evidence="2">
    <location>
        <begin position="136"/>
        <end position="155"/>
    </location>
</feature>
<protein>
    <submittedName>
        <fullName evidence="3">Uncharacterized protein</fullName>
    </submittedName>
</protein>
<keyword evidence="2" id="KW-0472">Membrane</keyword>
<accession>A0AAD5VFC4</accession>
<evidence type="ECO:0000313" key="3">
    <source>
        <dbReference type="EMBL" id="KAJ3556324.1"/>
    </source>
</evidence>
<feature type="compositionally biased region" description="Basic residues" evidence="1">
    <location>
        <begin position="213"/>
        <end position="223"/>
    </location>
</feature>
<comment type="caution">
    <text evidence="3">The sequence shown here is derived from an EMBL/GenBank/DDBJ whole genome shotgun (WGS) entry which is preliminary data.</text>
</comment>
<sequence>MTSLRHYDRENEFKDMTEERRRSHKTVVQDIGMTYGNGQLEISKGLGSWCQGLCHRPWLSKYLSVRLPYLSVELRSGRWDAHCSSWRPSKPLTTVLMLLCINLRCAQATPIHGTQESSFEDETHQYDRRSVDSTTWIPVVAVVGFVVLVAAGSFWRQRKRILNFFKSRPRSTSTSTRIANPDDGARVPLTAEQLAGTINNAGTGTGNVEVPRTRRTRRQRRTPSQRSTYSLPPYAKEPGEQELVVAQGPPEEDAPISQPLATVTQADEDPEVSTDSSDPQFPITPLDTSAELAPLMENDTTCDPAIDLSRIST</sequence>
<evidence type="ECO:0000256" key="2">
    <source>
        <dbReference type="SAM" id="Phobius"/>
    </source>
</evidence>
<proteinExistence type="predicted"/>
<evidence type="ECO:0000256" key="1">
    <source>
        <dbReference type="SAM" id="MobiDB-lite"/>
    </source>
</evidence>
<name>A0AAD5VFC4_9AGAR</name>
<keyword evidence="4" id="KW-1185">Reference proteome</keyword>